<dbReference type="Pfam" id="PF02458">
    <property type="entry name" value="Transferase"/>
    <property type="match status" value="1"/>
</dbReference>
<dbReference type="Gene3D" id="3.30.559.10">
    <property type="entry name" value="Chloramphenicol acetyltransferase-like domain"/>
    <property type="match status" value="2"/>
</dbReference>
<dbReference type="InterPro" id="IPR051283">
    <property type="entry name" value="Sec_Metabolite_Acyltrans"/>
</dbReference>
<evidence type="ECO:0000313" key="5">
    <source>
        <dbReference type="RefSeq" id="XP_033568451.1"/>
    </source>
</evidence>
<evidence type="ECO:0000256" key="1">
    <source>
        <dbReference type="ARBA" id="ARBA00022679"/>
    </source>
</evidence>
<keyword evidence="4" id="KW-1185">Reference proteome</keyword>
<accession>A0A6A6Y0Z7</accession>
<proteinExistence type="predicted"/>
<reference evidence="3 5" key="1">
    <citation type="journal article" date="2020" name="Stud. Mycol.">
        <title>101 Dothideomycetes genomes: a test case for predicting lifestyles and emergence of pathogens.</title>
        <authorList>
            <person name="Haridas S."/>
            <person name="Albert R."/>
            <person name="Binder M."/>
            <person name="Bloem J."/>
            <person name="Labutti K."/>
            <person name="Salamov A."/>
            <person name="Andreopoulos B."/>
            <person name="Baker S."/>
            <person name="Barry K."/>
            <person name="Bills G."/>
            <person name="Bluhm B."/>
            <person name="Cannon C."/>
            <person name="Castanera R."/>
            <person name="Culley D."/>
            <person name="Daum C."/>
            <person name="Ezra D."/>
            <person name="Gonzalez J."/>
            <person name="Henrissat B."/>
            <person name="Kuo A."/>
            <person name="Liang C."/>
            <person name="Lipzen A."/>
            <person name="Lutzoni F."/>
            <person name="Magnuson J."/>
            <person name="Mondo S."/>
            <person name="Nolan M."/>
            <person name="Ohm R."/>
            <person name="Pangilinan J."/>
            <person name="Park H.-J."/>
            <person name="Ramirez L."/>
            <person name="Alfaro M."/>
            <person name="Sun H."/>
            <person name="Tritt A."/>
            <person name="Yoshinaga Y."/>
            <person name="Zwiers L.-H."/>
            <person name="Turgeon B."/>
            <person name="Goodwin S."/>
            <person name="Spatafora J."/>
            <person name="Crous P."/>
            <person name="Grigoriev I."/>
        </authorList>
    </citation>
    <scope>NUCLEOTIDE SEQUENCE</scope>
    <source>
        <strain evidence="3 5">CBS 304.34</strain>
    </source>
</reference>
<dbReference type="Proteomes" id="UP000504636">
    <property type="component" value="Unplaced"/>
</dbReference>
<evidence type="ECO:0000313" key="3">
    <source>
        <dbReference type="EMBL" id="KAF2801487.1"/>
    </source>
</evidence>
<keyword evidence="1" id="KW-0808">Transferase</keyword>
<evidence type="ECO:0008006" key="6">
    <source>
        <dbReference type="Google" id="ProtNLM"/>
    </source>
</evidence>
<dbReference type="InterPro" id="IPR023213">
    <property type="entry name" value="CAT-like_dom_sf"/>
</dbReference>
<reference evidence="5" key="3">
    <citation type="submission" date="2025-04" db="UniProtKB">
        <authorList>
            <consortium name="RefSeq"/>
        </authorList>
    </citation>
    <scope>IDENTIFICATION</scope>
    <source>
        <strain evidence="5">CBS 304.34</strain>
    </source>
</reference>
<feature type="region of interest" description="Disordered" evidence="2">
    <location>
        <begin position="217"/>
        <end position="242"/>
    </location>
</feature>
<sequence>MGPSDPGAKNLHLSIIDQTMFRSYVRIVMIFPFPHADKRLNATGALKRGLQATITHWPYLAGTTGPVDEDTNTFSLNYSDNVRPVGESGVFAASYLDDPQLSYKRLGEQGFSPSMIRVEDWVPALLRSKKGIESPVAEGRLGMTQPIPVLAMQAFFIDGGLVLSFYSHHGVIDGGGFSAFATRLAGNIRLEKESDAPDTDNPSASRLAIDTRIERVPPSVPSVNSGSTEVSSPTPSSPLDSHPIPDCTPRLFTFSRTRLAELREELRQHVDNPETLTIFQTLAGLIWTHFTRARKPRVEPASITQCAVAVNLRSRLCPPLDENFIGNASTIIAAPLVAGVLLEGEKVSNHTISIAAAAVRAKIESMSPDASLAHLARLRSATCPDDLYEFNYPQDVFITSWASFDFGGLVADWGIPGAGTEGVDGGRVTVRKPFSNQDRSVLLYPRPMDETSPYEVLVQLRKDDMDRLINEDGGLTMWAERFVE</sequence>
<feature type="compositionally biased region" description="Low complexity" evidence="2">
    <location>
        <begin position="221"/>
        <end position="238"/>
    </location>
</feature>
<dbReference type="GeneID" id="54462443"/>
<protein>
    <recommendedName>
        <fullName evidence="6">Trichothecene 3-O-acetyltransferase</fullName>
    </recommendedName>
</protein>
<name>A0A6A6Y0Z7_9PEZI</name>
<reference evidence="5" key="2">
    <citation type="submission" date="2020-04" db="EMBL/GenBank/DDBJ databases">
        <authorList>
            <consortium name="NCBI Genome Project"/>
        </authorList>
    </citation>
    <scope>NUCLEOTIDE SEQUENCE</scope>
    <source>
        <strain evidence="5">CBS 304.34</strain>
    </source>
</reference>
<organism evidence="3">
    <name type="scientific">Mytilinidion resinicola</name>
    <dbReference type="NCBI Taxonomy" id="574789"/>
    <lineage>
        <taxon>Eukaryota</taxon>
        <taxon>Fungi</taxon>
        <taxon>Dikarya</taxon>
        <taxon>Ascomycota</taxon>
        <taxon>Pezizomycotina</taxon>
        <taxon>Dothideomycetes</taxon>
        <taxon>Pleosporomycetidae</taxon>
        <taxon>Mytilinidiales</taxon>
        <taxon>Mytilinidiaceae</taxon>
        <taxon>Mytilinidion</taxon>
    </lineage>
</organism>
<dbReference type="AlphaFoldDB" id="A0A6A6Y0Z7"/>
<dbReference type="PANTHER" id="PTHR31896">
    <property type="entry name" value="FAMILY REGULATORY PROTEIN, PUTATIVE (AFU_ORTHOLOGUE AFUA_3G14730)-RELATED"/>
    <property type="match status" value="1"/>
</dbReference>
<dbReference type="GO" id="GO:0016740">
    <property type="term" value="F:transferase activity"/>
    <property type="evidence" value="ECO:0007669"/>
    <property type="project" value="UniProtKB-KW"/>
</dbReference>
<gene>
    <name evidence="3 5" type="ORF">BDZ99DRAFT_469669</name>
</gene>
<dbReference type="RefSeq" id="XP_033568451.1">
    <property type="nucleotide sequence ID" value="XM_033721550.1"/>
</dbReference>
<evidence type="ECO:0000256" key="2">
    <source>
        <dbReference type="SAM" id="MobiDB-lite"/>
    </source>
</evidence>
<dbReference type="OrthoDB" id="1862401at2759"/>
<dbReference type="PANTHER" id="PTHR31896:SF64">
    <property type="entry name" value="TRICHOTHECENE 3-O-ACETYLTRANSFERASE"/>
    <property type="match status" value="1"/>
</dbReference>
<dbReference type="EMBL" id="MU003730">
    <property type="protein sequence ID" value="KAF2801487.1"/>
    <property type="molecule type" value="Genomic_DNA"/>
</dbReference>
<evidence type="ECO:0000313" key="4">
    <source>
        <dbReference type="Proteomes" id="UP000504636"/>
    </source>
</evidence>